<dbReference type="EMBL" id="JBELPY010000003">
    <property type="protein sequence ID" value="MFL9833865.1"/>
    <property type="molecule type" value="Genomic_DNA"/>
</dbReference>
<feature type="transmembrane region" description="Helical" evidence="6">
    <location>
        <begin position="315"/>
        <end position="332"/>
    </location>
</feature>
<evidence type="ECO:0000256" key="2">
    <source>
        <dbReference type="ARBA" id="ARBA00022475"/>
    </source>
</evidence>
<evidence type="ECO:0000313" key="8">
    <source>
        <dbReference type="EMBL" id="MFL9833865.1"/>
    </source>
</evidence>
<dbReference type="RefSeq" id="WP_408089129.1">
    <property type="nucleotide sequence ID" value="NZ_JBELPY010000003.1"/>
</dbReference>
<gene>
    <name evidence="8" type="ORF">ABS765_07460</name>
</gene>
<accession>A0ABW8Y3G6</accession>
<evidence type="ECO:0000256" key="3">
    <source>
        <dbReference type="ARBA" id="ARBA00022692"/>
    </source>
</evidence>
<feature type="transmembrane region" description="Helical" evidence="6">
    <location>
        <begin position="224"/>
        <end position="245"/>
    </location>
</feature>
<feature type="transmembrane region" description="Helical" evidence="6">
    <location>
        <begin position="7"/>
        <end position="28"/>
    </location>
</feature>
<feature type="transmembrane region" description="Helical" evidence="6">
    <location>
        <begin position="66"/>
        <end position="83"/>
    </location>
</feature>
<keyword evidence="5 6" id="KW-0472">Membrane</keyword>
<feature type="transmembrane region" description="Helical" evidence="6">
    <location>
        <begin position="126"/>
        <end position="147"/>
    </location>
</feature>
<dbReference type="InterPro" id="IPR010432">
    <property type="entry name" value="RDD"/>
</dbReference>
<keyword evidence="2" id="KW-1003">Cell membrane</keyword>
<evidence type="ECO:0000256" key="6">
    <source>
        <dbReference type="SAM" id="Phobius"/>
    </source>
</evidence>
<comment type="subcellular location">
    <subcellularLocation>
        <location evidence="1">Cell membrane</location>
        <topology evidence="1">Multi-pass membrane protein</topology>
    </subcellularLocation>
</comment>
<feature type="transmembrane region" description="Helical" evidence="6">
    <location>
        <begin position="182"/>
        <end position="204"/>
    </location>
</feature>
<feature type="domain" description="RDD" evidence="7">
    <location>
        <begin position="176"/>
        <end position="334"/>
    </location>
</feature>
<evidence type="ECO:0000313" key="9">
    <source>
        <dbReference type="Proteomes" id="UP001629058"/>
    </source>
</evidence>
<organism evidence="8 9">
    <name type="scientific">Chryseobacterium terrae</name>
    <dbReference type="NCBI Taxonomy" id="3163299"/>
    <lineage>
        <taxon>Bacteria</taxon>
        <taxon>Pseudomonadati</taxon>
        <taxon>Bacteroidota</taxon>
        <taxon>Flavobacteriia</taxon>
        <taxon>Flavobacteriales</taxon>
        <taxon>Weeksellaceae</taxon>
        <taxon>Chryseobacterium group</taxon>
        <taxon>Chryseobacterium</taxon>
    </lineage>
</organism>
<name>A0ABW8Y3G6_9FLAO</name>
<proteinExistence type="predicted"/>
<comment type="caution">
    <text evidence="8">The sequence shown here is derived from an EMBL/GenBank/DDBJ whole genome shotgun (WGS) entry which is preliminary data.</text>
</comment>
<protein>
    <submittedName>
        <fullName evidence="8">RDD family protein</fullName>
    </submittedName>
</protein>
<dbReference type="Proteomes" id="UP001629058">
    <property type="component" value="Unassembled WGS sequence"/>
</dbReference>
<sequence length="496" mass="58330">MGKNYKFIAITSMVISISGIICSLYMFYGTWKGSSEFNTIPDVIQFLFFFTPINLSFTNKFDHLEIWNFVFYILLFIGGLKFIKTKGKETRLVGFVFSVVFLGSIIIFLQSLYYKIFSVKWAELSALQIFYSVFGSITLAMFFYISLRILKIIKSQKEIDIVQTENKITVTDTPKWQRFFHWMIDLTVMGLIFTPLVISLGYSLMKSDFLMRHESLAMFLESRWALYFLVLFFIFIYYPLSEILFGSTPAKFLTESRVVNSKGESPDSSTVFLRTLCRNIPFDALSFLGKRGWHDSLSETYVVKEKRTGFKTNRLLWILPVLAIYLLVMFFGKRYYSEYKAEVEYKEAQSEKISFLKSQIQNPNTHQLYVLDDYNYYGDGILNLGFKIEKIEGNNVTIKRIWGRSYSEAAFSYVKELYDQQKDTAKTFVIRKDLLVKMFPENRTELYDHVKRMDYFESGIEYSIENIYDINAPFLTAQVSKDDNDYTNKKSYYFTY</sequence>
<dbReference type="PANTHER" id="PTHR36115:SF4">
    <property type="entry name" value="MEMBRANE PROTEIN"/>
    <property type="match status" value="1"/>
</dbReference>
<dbReference type="InterPro" id="IPR051791">
    <property type="entry name" value="Pra-immunoreactive"/>
</dbReference>
<evidence type="ECO:0000259" key="7">
    <source>
        <dbReference type="Pfam" id="PF06271"/>
    </source>
</evidence>
<dbReference type="Pfam" id="PF06271">
    <property type="entry name" value="RDD"/>
    <property type="match status" value="1"/>
</dbReference>
<dbReference type="PANTHER" id="PTHR36115">
    <property type="entry name" value="PROLINE-RICH ANTIGEN HOMOLOG-RELATED"/>
    <property type="match status" value="1"/>
</dbReference>
<feature type="transmembrane region" description="Helical" evidence="6">
    <location>
        <begin position="92"/>
        <end position="114"/>
    </location>
</feature>
<reference evidence="8 9" key="1">
    <citation type="submission" date="2024-06" db="EMBL/GenBank/DDBJ databases">
        <authorList>
            <person name="Kaempfer P."/>
            <person name="Viver T."/>
        </authorList>
    </citation>
    <scope>NUCLEOTIDE SEQUENCE [LARGE SCALE GENOMIC DNA]</scope>
    <source>
        <strain evidence="8 9">ST-37</strain>
    </source>
</reference>
<keyword evidence="3 6" id="KW-0812">Transmembrane</keyword>
<keyword evidence="9" id="KW-1185">Reference proteome</keyword>
<keyword evidence="4 6" id="KW-1133">Transmembrane helix</keyword>
<evidence type="ECO:0000256" key="1">
    <source>
        <dbReference type="ARBA" id="ARBA00004651"/>
    </source>
</evidence>
<evidence type="ECO:0000256" key="4">
    <source>
        <dbReference type="ARBA" id="ARBA00022989"/>
    </source>
</evidence>
<evidence type="ECO:0000256" key="5">
    <source>
        <dbReference type="ARBA" id="ARBA00023136"/>
    </source>
</evidence>